<dbReference type="InterPro" id="IPR036267">
    <property type="entry name" value="RuvA_C_sf"/>
</dbReference>
<proteinExistence type="inferred from homology"/>
<feature type="domain" description="Holliday junction DNA helicase RuvA C-terminal" evidence="8">
    <location>
        <begin position="156"/>
        <end position="202"/>
    </location>
</feature>
<keyword evidence="9" id="KW-0547">Nucleotide-binding</keyword>
<keyword evidence="4 6" id="KW-0233">DNA recombination</keyword>
<dbReference type="eggNOG" id="COG0632">
    <property type="taxonomic scope" value="Bacteria"/>
</dbReference>
<evidence type="ECO:0000256" key="5">
    <source>
        <dbReference type="ARBA" id="ARBA00023204"/>
    </source>
</evidence>
<reference evidence="9 10" key="1">
    <citation type="journal article" date="2012" name="Stand. Genomic Sci.">
        <title>Complete genome sequence of Liberibacter crescens BT-1.</title>
        <authorList>
            <person name="Leonard M.T."/>
            <person name="Fagen J.R."/>
            <person name="Davis-Richardson A.G."/>
            <person name="Davis M.J."/>
            <person name="Triplett E.W."/>
        </authorList>
    </citation>
    <scope>NUCLEOTIDE SEQUENCE [LARGE SCALE GENOMIC DNA]</scope>
    <source>
        <strain evidence="9 10">BT-1</strain>
    </source>
</reference>
<dbReference type="GO" id="GO:0005737">
    <property type="term" value="C:cytoplasm"/>
    <property type="evidence" value="ECO:0007669"/>
    <property type="project" value="UniProtKB-SubCell"/>
</dbReference>
<comment type="subunit">
    <text evidence="6">Homotetramer. Forms an RuvA(8)-RuvB(12)-Holliday junction (HJ) complex. HJ DNA is sandwiched between 2 RuvA tetramers; dsDNA enters through RuvA and exits via RuvB. An RuvB hexamer assembles on each DNA strand where it exits the tetramer. Each RuvB hexamer is contacted by two RuvA subunits (via domain III) on 2 adjacent RuvB subunits; this complex drives branch migration. In the full resolvosome a probable DNA-RuvA(4)-RuvB(12)-RuvC(2) complex forms which resolves the HJ.</text>
</comment>
<dbReference type="GO" id="GO:0048476">
    <property type="term" value="C:Holliday junction resolvase complex"/>
    <property type="evidence" value="ECO:0007669"/>
    <property type="project" value="UniProtKB-UniRule"/>
</dbReference>
<dbReference type="GO" id="GO:0000400">
    <property type="term" value="F:four-way junction DNA binding"/>
    <property type="evidence" value="ECO:0007669"/>
    <property type="project" value="UniProtKB-UniRule"/>
</dbReference>
<dbReference type="SUPFAM" id="SSF46929">
    <property type="entry name" value="DNA helicase RuvA subunit, C-terminal domain"/>
    <property type="match status" value="1"/>
</dbReference>
<keyword evidence="3 6" id="KW-0238">DNA-binding</keyword>
<dbReference type="Proteomes" id="UP000010799">
    <property type="component" value="Chromosome"/>
</dbReference>
<comment type="function">
    <text evidence="6">The RuvA-RuvB-RuvC complex processes Holliday junction (HJ) DNA during genetic recombination and DNA repair, while the RuvA-RuvB complex plays an important role in the rescue of blocked DNA replication forks via replication fork reversal (RFR). RuvA specifically binds to HJ cruciform DNA, conferring on it an open structure. The RuvB hexamer acts as an ATP-dependent pump, pulling dsDNA into and through the RuvAB complex. HJ branch migration allows RuvC to scan DNA until it finds its consensus sequence, where it cleaves and resolves the cruciform DNA.</text>
</comment>
<evidence type="ECO:0000256" key="3">
    <source>
        <dbReference type="ARBA" id="ARBA00023125"/>
    </source>
</evidence>
<dbReference type="InterPro" id="IPR012340">
    <property type="entry name" value="NA-bd_OB-fold"/>
</dbReference>
<comment type="similarity">
    <text evidence="6">Belongs to the RuvA family.</text>
</comment>
<evidence type="ECO:0000259" key="8">
    <source>
        <dbReference type="Pfam" id="PF07499"/>
    </source>
</evidence>
<dbReference type="InterPro" id="IPR010994">
    <property type="entry name" value="RuvA_2-like"/>
</dbReference>
<evidence type="ECO:0000256" key="4">
    <source>
        <dbReference type="ARBA" id="ARBA00023172"/>
    </source>
</evidence>
<dbReference type="GO" id="GO:0009378">
    <property type="term" value="F:four-way junction helicase activity"/>
    <property type="evidence" value="ECO:0007669"/>
    <property type="project" value="InterPro"/>
</dbReference>
<evidence type="ECO:0000256" key="1">
    <source>
        <dbReference type="ARBA" id="ARBA00022490"/>
    </source>
</evidence>
<keyword evidence="9" id="KW-0378">Hydrolase</keyword>
<evidence type="ECO:0000256" key="2">
    <source>
        <dbReference type="ARBA" id="ARBA00022763"/>
    </source>
</evidence>
<dbReference type="Pfam" id="PF01330">
    <property type="entry name" value="RuvA_N"/>
    <property type="match status" value="1"/>
</dbReference>
<dbReference type="GO" id="GO:0006281">
    <property type="term" value="P:DNA repair"/>
    <property type="evidence" value="ECO:0007669"/>
    <property type="project" value="UniProtKB-UniRule"/>
</dbReference>
<keyword evidence="9" id="KW-0347">Helicase</keyword>
<dbReference type="HOGENOM" id="CLU_087936_3_0_5"/>
<feature type="region of interest" description="Domain III" evidence="6">
    <location>
        <begin position="152"/>
        <end position="203"/>
    </location>
</feature>
<dbReference type="NCBIfam" id="TIGR00084">
    <property type="entry name" value="ruvA"/>
    <property type="match status" value="1"/>
</dbReference>
<keyword evidence="1 6" id="KW-0963">Cytoplasm</keyword>
<feature type="domain" description="DNA helicase Holliday junction RuvA type" evidence="7">
    <location>
        <begin position="1"/>
        <end position="62"/>
    </location>
</feature>
<dbReference type="Gene3D" id="1.10.8.10">
    <property type="entry name" value="DNA helicase RuvA subunit, C-terminal domain"/>
    <property type="match status" value="1"/>
</dbReference>
<dbReference type="GO" id="GO:0005524">
    <property type="term" value="F:ATP binding"/>
    <property type="evidence" value="ECO:0007669"/>
    <property type="project" value="InterPro"/>
</dbReference>
<keyword evidence="9" id="KW-0067">ATP-binding</keyword>
<sequence>MIGKLKGNIEEICEDYLLLDVQGVCYTVYCSARTLKAIGKAGDSCVLFIETHVRQDQIRLFGFFSTLDRDLFILLQSVQGIGVRIALAILSTLTSVELINAIVLQDKTIIVRSPGIGEKVAGRIVSELKEKVSHLIRKTDTCLTFKQNVDQDNALLSDVISALANLGYTRDQATIAVSSVFRSLDGVVDDSQLIRLALKELSR</sequence>
<dbReference type="KEGG" id="lcc:B488_03440"/>
<dbReference type="EMBL" id="CP003789">
    <property type="protein sequence ID" value="AGA64337.1"/>
    <property type="molecule type" value="Genomic_DNA"/>
</dbReference>
<dbReference type="CDD" id="cd14332">
    <property type="entry name" value="UBA_RuvA_C"/>
    <property type="match status" value="1"/>
</dbReference>
<name>L0ETP4_LIBCB</name>
<comment type="subcellular location">
    <subcellularLocation>
        <location evidence="6">Cytoplasm</location>
    </subcellularLocation>
</comment>
<gene>
    <name evidence="6" type="primary">ruvA</name>
    <name evidence="9" type="ordered locus">B488_03440</name>
</gene>
<comment type="domain">
    <text evidence="6">Has three domains with a flexible linker between the domains II and III and assumes an 'L' shape. Domain III is highly mobile and contacts RuvB.</text>
</comment>
<evidence type="ECO:0000259" key="7">
    <source>
        <dbReference type="Pfam" id="PF01330"/>
    </source>
</evidence>
<dbReference type="RefSeq" id="WP_015272764.1">
    <property type="nucleotide sequence ID" value="NC_019907.1"/>
</dbReference>
<evidence type="ECO:0000313" key="9">
    <source>
        <dbReference type="EMBL" id="AGA64337.1"/>
    </source>
</evidence>
<feature type="region of interest" description="Domain I" evidence="6">
    <location>
        <begin position="1"/>
        <end position="64"/>
    </location>
</feature>
<dbReference type="GO" id="GO:0006310">
    <property type="term" value="P:DNA recombination"/>
    <property type="evidence" value="ECO:0007669"/>
    <property type="project" value="UniProtKB-UniRule"/>
</dbReference>
<dbReference type="InterPro" id="IPR011114">
    <property type="entry name" value="RuvA_C"/>
</dbReference>
<dbReference type="Gene3D" id="2.40.50.140">
    <property type="entry name" value="Nucleic acid-binding proteins"/>
    <property type="match status" value="1"/>
</dbReference>
<dbReference type="GO" id="GO:0009379">
    <property type="term" value="C:Holliday junction helicase complex"/>
    <property type="evidence" value="ECO:0007669"/>
    <property type="project" value="InterPro"/>
</dbReference>
<dbReference type="PATRIC" id="fig|1215343.11.peg.353"/>
<dbReference type="AlphaFoldDB" id="L0ETP4"/>
<protein>
    <recommendedName>
        <fullName evidence="6">Holliday junction branch migration complex subunit RuvA</fullName>
    </recommendedName>
</protein>
<evidence type="ECO:0000256" key="6">
    <source>
        <dbReference type="HAMAP-Rule" id="MF_00031"/>
    </source>
</evidence>
<dbReference type="Pfam" id="PF07499">
    <property type="entry name" value="RuvA_C"/>
    <property type="match status" value="1"/>
</dbReference>
<dbReference type="Gene3D" id="1.10.150.20">
    <property type="entry name" value="5' to 3' exonuclease, C-terminal subdomain"/>
    <property type="match status" value="1"/>
</dbReference>
<dbReference type="STRING" id="1215343.B488_03440"/>
<accession>L0ETP4</accession>
<comment type="caution">
    <text evidence="6">Lacks conserved residue(s) required for the propagation of feature annotation.</text>
</comment>
<keyword evidence="2 6" id="KW-0227">DNA damage</keyword>
<dbReference type="InterPro" id="IPR000085">
    <property type="entry name" value="RuvA"/>
</dbReference>
<organism evidence="9 10">
    <name type="scientific">Liberibacter crescens (strain BT-1)</name>
    <dbReference type="NCBI Taxonomy" id="1215343"/>
    <lineage>
        <taxon>Bacteria</taxon>
        <taxon>Pseudomonadati</taxon>
        <taxon>Pseudomonadota</taxon>
        <taxon>Alphaproteobacteria</taxon>
        <taxon>Hyphomicrobiales</taxon>
        <taxon>Rhizobiaceae</taxon>
        <taxon>Liberibacter</taxon>
    </lineage>
</organism>
<dbReference type="HAMAP" id="MF_00031">
    <property type="entry name" value="DNA_HJ_migration_RuvA"/>
    <property type="match status" value="1"/>
</dbReference>
<dbReference type="InterPro" id="IPR013849">
    <property type="entry name" value="DNA_helicase_Holl-junc_RuvA_I"/>
</dbReference>
<dbReference type="SUPFAM" id="SSF47781">
    <property type="entry name" value="RuvA domain 2-like"/>
    <property type="match status" value="1"/>
</dbReference>
<dbReference type="SUPFAM" id="SSF50249">
    <property type="entry name" value="Nucleic acid-binding proteins"/>
    <property type="match status" value="1"/>
</dbReference>
<dbReference type="Pfam" id="PF14520">
    <property type="entry name" value="HHH_5"/>
    <property type="match status" value="1"/>
</dbReference>
<keyword evidence="5 6" id="KW-0234">DNA repair</keyword>
<keyword evidence="10" id="KW-1185">Reference proteome</keyword>
<evidence type="ECO:0000313" key="10">
    <source>
        <dbReference type="Proteomes" id="UP000010799"/>
    </source>
</evidence>